<protein>
    <submittedName>
        <fullName evidence="1">Uncharacterized protein</fullName>
    </submittedName>
</protein>
<dbReference type="EMBL" id="HBIC01001200">
    <property type="protein sequence ID" value="CAE0271887.1"/>
    <property type="molecule type" value="Transcribed_RNA"/>
</dbReference>
<proteinExistence type="predicted"/>
<organism evidence="1">
    <name type="scientific">Spumella elongata</name>
    <dbReference type="NCBI Taxonomy" id="89044"/>
    <lineage>
        <taxon>Eukaryota</taxon>
        <taxon>Sar</taxon>
        <taxon>Stramenopiles</taxon>
        <taxon>Ochrophyta</taxon>
        <taxon>Chrysophyceae</taxon>
        <taxon>Chromulinales</taxon>
        <taxon>Chromulinaceae</taxon>
        <taxon>Spumella</taxon>
    </lineage>
</organism>
<reference evidence="1" key="1">
    <citation type="submission" date="2021-01" db="EMBL/GenBank/DDBJ databases">
        <authorList>
            <person name="Corre E."/>
            <person name="Pelletier E."/>
            <person name="Niang G."/>
            <person name="Scheremetjew M."/>
            <person name="Finn R."/>
            <person name="Kale V."/>
            <person name="Holt S."/>
            <person name="Cochrane G."/>
            <person name="Meng A."/>
            <person name="Brown T."/>
            <person name="Cohen L."/>
        </authorList>
    </citation>
    <scope>NUCLEOTIDE SEQUENCE</scope>
    <source>
        <strain evidence="1">CCAP 955/1</strain>
    </source>
</reference>
<dbReference type="AlphaFoldDB" id="A0A7S3LXZ9"/>
<gene>
    <name evidence="1" type="ORF">SELO1098_LOCUS712</name>
</gene>
<sequence>MKRWAPLLEVIYSKIEDALEGSDAAVQGVFEALASREGSSDNGIAIAAVGIFMAMRDIDMIEDDDLLTGCKRVDTQSTVLDKFVEFLEQELEDDEQDSA</sequence>
<evidence type="ECO:0000313" key="1">
    <source>
        <dbReference type="EMBL" id="CAE0271887.1"/>
    </source>
</evidence>
<accession>A0A7S3LXZ9</accession>
<name>A0A7S3LXZ9_9STRA</name>